<dbReference type="PRINTS" id="PR00237">
    <property type="entry name" value="GPCRRHODOPSN"/>
</dbReference>
<feature type="transmembrane region" description="Helical" evidence="12">
    <location>
        <begin position="68"/>
        <end position="87"/>
    </location>
</feature>
<keyword evidence="7 11" id="KW-0297">G-protein coupled receptor</keyword>
<dbReference type="InterPro" id="IPR000276">
    <property type="entry name" value="GPCR_Rhodpsn"/>
</dbReference>
<dbReference type="GO" id="GO:0005886">
    <property type="term" value="C:plasma membrane"/>
    <property type="evidence" value="ECO:0007669"/>
    <property type="project" value="UniProtKB-SubCell"/>
</dbReference>
<dbReference type="GO" id="GO:0004930">
    <property type="term" value="F:G protein-coupled receptor activity"/>
    <property type="evidence" value="ECO:0007669"/>
    <property type="project" value="UniProtKB-KW"/>
</dbReference>
<evidence type="ECO:0000256" key="5">
    <source>
        <dbReference type="ARBA" id="ARBA00022725"/>
    </source>
</evidence>
<feature type="transmembrane region" description="Helical" evidence="12">
    <location>
        <begin position="31"/>
        <end position="56"/>
    </location>
</feature>
<keyword evidence="4 11" id="KW-0812">Transmembrane</keyword>
<keyword evidence="2 12" id="KW-1003">Cell membrane</keyword>
<evidence type="ECO:0000256" key="2">
    <source>
        <dbReference type="ARBA" id="ARBA00022475"/>
    </source>
</evidence>
<evidence type="ECO:0000256" key="11">
    <source>
        <dbReference type="RuleBase" id="RU000688"/>
    </source>
</evidence>
<dbReference type="PRINTS" id="PR00245">
    <property type="entry name" value="OLFACTORYR"/>
</dbReference>
<feature type="transmembrane region" description="Helical" evidence="12">
    <location>
        <begin position="203"/>
        <end position="232"/>
    </location>
</feature>
<keyword evidence="8 12" id="KW-0472">Membrane</keyword>
<dbReference type="FunFam" id="1.20.1070.10:FF:000001">
    <property type="entry name" value="Olfactory receptor"/>
    <property type="match status" value="1"/>
</dbReference>
<dbReference type="InterPro" id="IPR000725">
    <property type="entry name" value="Olfact_rcpt"/>
</dbReference>
<name>A0AA97LBQ2_EUBMA</name>
<dbReference type="Pfam" id="PF13853">
    <property type="entry name" value="7tm_4"/>
    <property type="match status" value="1"/>
</dbReference>
<feature type="transmembrane region" description="Helical" evidence="12">
    <location>
        <begin position="244"/>
        <end position="267"/>
    </location>
</feature>
<evidence type="ECO:0000256" key="8">
    <source>
        <dbReference type="ARBA" id="ARBA00023136"/>
    </source>
</evidence>
<evidence type="ECO:0000256" key="1">
    <source>
        <dbReference type="ARBA" id="ARBA00004651"/>
    </source>
</evidence>
<evidence type="ECO:0000256" key="7">
    <source>
        <dbReference type="ARBA" id="ARBA00023040"/>
    </source>
</evidence>
<dbReference type="PROSITE" id="PS00237">
    <property type="entry name" value="G_PROTEIN_RECEP_F1_1"/>
    <property type="match status" value="1"/>
</dbReference>
<dbReference type="GeneID" id="129339261"/>
<evidence type="ECO:0000256" key="12">
    <source>
        <dbReference type="RuleBase" id="RU363047"/>
    </source>
</evidence>
<feature type="domain" description="G-protein coupled receptors family 1 profile" evidence="13">
    <location>
        <begin position="47"/>
        <end position="296"/>
    </location>
</feature>
<evidence type="ECO:0000259" key="13">
    <source>
        <dbReference type="PROSITE" id="PS50262"/>
    </source>
</evidence>
<keyword evidence="5 12" id="KW-0552">Olfaction</keyword>
<dbReference type="AlphaFoldDB" id="A0AA97LBQ2"/>
<keyword evidence="6 12" id="KW-1133">Transmembrane helix</keyword>
<feature type="transmembrane region" description="Helical" evidence="12">
    <location>
        <begin position="279"/>
        <end position="298"/>
    </location>
</feature>
<feature type="transmembrane region" description="Helical" evidence="12">
    <location>
        <begin position="107"/>
        <end position="126"/>
    </location>
</feature>
<keyword evidence="10 11" id="KW-0807">Transducer</keyword>
<accession>A0AA97LBQ2</accession>
<evidence type="ECO:0000256" key="10">
    <source>
        <dbReference type="ARBA" id="ARBA00023224"/>
    </source>
</evidence>
<organism evidence="14 15">
    <name type="scientific">Eublepharis macularius</name>
    <name type="common">Leopard gecko</name>
    <name type="synonym">Cyrtodactylus macularius</name>
    <dbReference type="NCBI Taxonomy" id="481883"/>
    <lineage>
        <taxon>Eukaryota</taxon>
        <taxon>Metazoa</taxon>
        <taxon>Chordata</taxon>
        <taxon>Craniata</taxon>
        <taxon>Vertebrata</taxon>
        <taxon>Euteleostomi</taxon>
        <taxon>Lepidosauria</taxon>
        <taxon>Squamata</taxon>
        <taxon>Bifurcata</taxon>
        <taxon>Gekkota</taxon>
        <taxon>Eublepharidae</taxon>
        <taxon>Eublepharinae</taxon>
        <taxon>Eublepharis</taxon>
    </lineage>
</organism>
<dbReference type="Proteomes" id="UP001190640">
    <property type="component" value="Chromosome 12"/>
</dbReference>
<evidence type="ECO:0000256" key="4">
    <source>
        <dbReference type="ARBA" id="ARBA00022692"/>
    </source>
</evidence>
<evidence type="ECO:0000313" key="15">
    <source>
        <dbReference type="RefSeq" id="XP_054849828.1"/>
    </source>
</evidence>
<comment type="subcellular location">
    <subcellularLocation>
        <location evidence="1 12">Cell membrane</location>
        <topology evidence="1 12">Multi-pass membrane protein</topology>
    </subcellularLocation>
</comment>
<dbReference type="CDD" id="cd15911">
    <property type="entry name" value="7tmA_OR11A-like"/>
    <property type="match status" value="1"/>
</dbReference>
<dbReference type="InterPro" id="IPR050516">
    <property type="entry name" value="Olfactory_GPCR"/>
</dbReference>
<keyword evidence="3 12" id="KW-0716">Sensory transduction</keyword>
<sequence length="320" mass="36160">MKPTTNTTPVNCTDISEFIMLGFGRLHDLQFLLFLVFLVIYIMTIAGNLTIVFLVVSNQHLHTPMYFFLGNLSCMETFYSSTILPRMLSSLLTGDRAISVKGCVVQLYFFGFLVCTECYLLAVMSYDRYLAICQPLHYGALMNDKLCLKLAAGSWLSALLPISMIIIVMSSLHFCGPVDIDHFFCDFPAFIKLASGDTQLVQLLAFILSAIDTLPPFVLTLTSYFHIIATILRIPSTTGRKKAFSTCSSHLTVVTIFYGTLMSVYILPKSESWEGMHKIFSLFYTVLTPMVNPLIYSLRNKEVKENLKRVINKLLTFKKF</sequence>
<reference evidence="15" key="1">
    <citation type="submission" date="2025-08" db="UniProtKB">
        <authorList>
            <consortium name="RefSeq"/>
        </authorList>
    </citation>
    <scope>IDENTIFICATION</scope>
    <source>
        <tissue evidence="15">Blood</tissue>
    </source>
</reference>
<protein>
    <recommendedName>
        <fullName evidence="12">Olfactory receptor</fullName>
    </recommendedName>
</protein>
<keyword evidence="9 11" id="KW-0675">Receptor</keyword>
<proteinExistence type="inferred from homology"/>
<dbReference type="KEGG" id="emc:129339261"/>
<dbReference type="PANTHER" id="PTHR26452">
    <property type="entry name" value="OLFACTORY RECEPTOR"/>
    <property type="match status" value="1"/>
</dbReference>
<dbReference type="SUPFAM" id="SSF81321">
    <property type="entry name" value="Family A G protein-coupled receptor-like"/>
    <property type="match status" value="1"/>
</dbReference>
<feature type="transmembrane region" description="Helical" evidence="12">
    <location>
        <begin position="146"/>
        <end position="169"/>
    </location>
</feature>
<comment type="similarity">
    <text evidence="11">Belongs to the G-protein coupled receptor 1 family.</text>
</comment>
<gene>
    <name evidence="15" type="primary">LOC129339261</name>
</gene>
<dbReference type="InterPro" id="IPR017452">
    <property type="entry name" value="GPCR_Rhodpsn_7TM"/>
</dbReference>
<dbReference type="RefSeq" id="XP_054849828.1">
    <property type="nucleotide sequence ID" value="XM_054993853.1"/>
</dbReference>
<evidence type="ECO:0000256" key="9">
    <source>
        <dbReference type="ARBA" id="ARBA00023170"/>
    </source>
</evidence>
<keyword evidence="14" id="KW-1185">Reference proteome</keyword>
<dbReference type="Gene3D" id="1.20.1070.10">
    <property type="entry name" value="Rhodopsin 7-helix transmembrane proteins"/>
    <property type="match status" value="1"/>
</dbReference>
<dbReference type="PROSITE" id="PS50262">
    <property type="entry name" value="G_PROTEIN_RECEP_F1_2"/>
    <property type="match status" value="1"/>
</dbReference>
<evidence type="ECO:0000313" key="14">
    <source>
        <dbReference type="Proteomes" id="UP001190640"/>
    </source>
</evidence>
<dbReference type="GO" id="GO:0004984">
    <property type="term" value="F:olfactory receptor activity"/>
    <property type="evidence" value="ECO:0007669"/>
    <property type="project" value="InterPro"/>
</dbReference>
<evidence type="ECO:0000256" key="3">
    <source>
        <dbReference type="ARBA" id="ARBA00022606"/>
    </source>
</evidence>
<evidence type="ECO:0000256" key="6">
    <source>
        <dbReference type="ARBA" id="ARBA00022989"/>
    </source>
</evidence>